<dbReference type="RefSeq" id="WP_124563157.1">
    <property type="nucleotide sequence ID" value="NZ_JARRRY010000005.1"/>
</dbReference>
<evidence type="ECO:0000313" key="1">
    <source>
        <dbReference type="EMBL" id="MDG5754093.1"/>
    </source>
</evidence>
<dbReference type="Pfam" id="PF09932">
    <property type="entry name" value="DUF2164"/>
    <property type="match status" value="1"/>
</dbReference>
<organism evidence="1 2">
    <name type="scientific">Ectobacillus antri</name>
    <dbReference type="NCBI Taxonomy" id="2486280"/>
    <lineage>
        <taxon>Bacteria</taxon>
        <taxon>Bacillati</taxon>
        <taxon>Bacillota</taxon>
        <taxon>Bacilli</taxon>
        <taxon>Bacillales</taxon>
        <taxon>Bacillaceae</taxon>
        <taxon>Ectobacillus</taxon>
    </lineage>
</organism>
<gene>
    <name evidence="1" type="ORF">P6P90_08915</name>
</gene>
<dbReference type="EMBL" id="JARULN010000006">
    <property type="protein sequence ID" value="MDG5754093.1"/>
    <property type="molecule type" value="Genomic_DNA"/>
</dbReference>
<comment type="caution">
    <text evidence="1">The sequence shown here is derived from an EMBL/GenBank/DDBJ whole genome shotgun (WGS) entry which is preliminary data.</text>
</comment>
<keyword evidence="2" id="KW-1185">Reference proteome</keyword>
<accession>A0ABT6H4B5</accession>
<evidence type="ECO:0000313" key="2">
    <source>
        <dbReference type="Proteomes" id="UP001218246"/>
    </source>
</evidence>
<reference evidence="1 2" key="1">
    <citation type="submission" date="2023-04" db="EMBL/GenBank/DDBJ databases">
        <title>Ectobacillus antri isolated from activated sludge.</title>
        <authorList>
            <person name="Yan P."/>
            <person name="Liu X."/>
        </authorList>
    </citation>
    <scope>NUCLEOTIDE SEQUENCE [LARGE SCALE GENOMIC DNA]</scope>
    <source>
        <strain evidence="1 2">C18H</strain>
    </source>
</reference>
<name>A0ABT6H4B5_9BACI</name>
<dbReference type="Proteomes" id="UP001218246">
    <property type="component" value="Unassembled WGS sequence"/>
</dbReference>
<sequence length="78" mass="9315">MMTREEKMNIATKIQEYFSEQGWERIGNLEAEAFLDYMMKETGPYMYNEAVQDAQKLISERIQNIEEELYGLEKPIKK</sequence>
<proteinExistence type="predicted"/>
<dbReference type="InterPro" id="IPR018680">
    <property type="entry name" value="DUF2164"/>
</dbReference>
<protein>
    <submittedName>
        <fullName evidence="1">DUF2164 domain-containing protein</fullName>
    </submittedName>
</protein>